<name>A0A545UWV9_9HYPO</name>
<feature type="compositionally biased region" description="Low complexity" evidence="1">
    <location>
        <begin position="51"/>
        <end position="61"/>
    </location>
</feature>
<accession>A0A545UWV9</accession>
<keyword evidence="3" id="KW-1185">Reference proteome</keyword>
<sequence>MASDPGGRGADARPQPAAGLPEDVARTPHPPHQHHAAGAGSNTSRPTVAEPRLLPAAPLPRISSGDTMLAPRSRPGELTRRRSQILQPGTGGEPPARGTGVQKSTSRPSEQAAAMRRHGNGGNGGGGSGSGPAGPYRPGATAAATRERMLRMLEATASAEDLATLSAPPSRTDEDDAPIKPMSTARPIAVPRTRRTVDVDMLDASMPPPPLPAPAPAPLQPPGPNRATDPGMGAGGMGILSSSLPLQARDDPVTASSSANGGGVGVGGGGGLDGGRGSLKRSASSGSNSSHTVTIIECPILEVDERCGNGDEDLSWLSNDRELEQMLAMTAAAPTSSSSASSSSHVRPGRSSLTFRRSQEAAMQCSQVVRNVPRMRKRRGRKLDRRRQSLTLSESTICLSASPSPTATPVR</sequence>
<dbReference type="EMBL" id="SPUK01000011">
    <property type="protein sequence ID" value="TQV93950.1"/>
    <property type="molecule type" value="Genomic_DNA"/>
</dbReference>
<feature type="compositionally biased region" description="Gly residues" evidence="1">
    <location>
        <begin position="120"/>
        <end position="132"/>
    </location>
</feature>
<feature type="compositionally biased region" description="Gly residues" evidence="1">
    <location>
        <begin position="260"/>
        <end position="277"/>
    </location>
</feature>
<dbReference type="Proteomes" id="UP000315783">
    <property type="component" value="Unassembled WGS sequence"/>
</dbReference>
<reference evidence="2 3" key="1">
    <citation type="journal article" date="2019" name="Appl. Microbiol. Biotechnol.">
        <title>Genome sequence of Isaria javanica and comparative genome analysis insights into family S53 peptidase evolution in fungal entomopathogens.</title>
        <authorList>
            <person name="Lin R."/>
            <person name="Zhang X."/>
            <person name="Xin B."/>
            <person name="Zou M."/>
            <person name="Gao Y."/>
            <person name="Qin F."/>
            <person name="Hu Q."/>
            <person name="Xie B."/>
            <person name="Cheng X."/>
        </authorList>
    </citation>
    <scope>NUCLEOTIDE SEQUENCE [LARGE SCALE GENOMIC DNA]</scope>
    <source>
        <strain evidence="2 3">IJ1G</strain>
    </source>
</reference>
<evidence type="ECO:0000313" key="3">
    <source>
        <dbReference type="Proteomes" id="UP000315783"/>
    </source>
</evidence>
<feature type="region of interest" description="Disordered" evidence="1">
    <location>
        <begin position="333"/>
        <end position="359"/>
    </location>
</feature>
<dbReference type="AlphaFoldDB" id="A0A545UWV9"/>
<organism evidence="2 3">
    <name type="scientific">Cordyceps javanica</name>
    <dbReference type="NCBI Taxonomy" id="43265"/>
    <lineage>
        <taxon>Eukaryota</taxon>
        <taxon>Fungi</taxon>
        <taxon>Dikarya</taxon>
        <taxon>Ascomycota</taxon>
        <taxon>Pezizomycotina</taxon>
        <taxon>Sordariomycetes</taxon>
        <taxon>Hypocreomycetidae</taxon>
        <taxon>Hypocreales</taxon>
        <taxon>Cordycipitaceae</taxon>
        <taxon>Cordyceps</taxon>
    </lineage>
</organism>
<dbReference type="OrthoDB" id="4936591at2759"/>
<feature type="compositionally biased region" description="Polar residues" evidence="1">
    <location>
        <begin position="281"/>
        <end position="291"/>
    </location>
</feature>
<protein>
    <submittedName>
        <fullName evidence="2">Uncharacterized protein</fullName>
    </submittedName>
</protein>
<evidence type="ECO:0000313" key="2">
    <source>
        <dbReference type="EMBL" id="TQV93950.1"/>
    </source>
</evidence>
<comment type="caution">
    <text evidence="2">The sequence shown here is derived from an EMBL/GenBank/DDBJ whole genome shotgun (WGS) entry which is preliminary data.</text>
</comment>
<feature type="compositionally biased region" description="Low complexity" evidence="1">
    <location>
        <begin position="333"/>
        <end position="344"/>
    </location>
</feature>
<feature type="compositionally biased region" description="Pro residues" evidence="1">
    <location>
        <begin position="206"/>
        <end position="224"/>
    </location>
</feature>
<feature type="region of interest" description="Disordered" evidence="1">
    <location>
        <begin position="1"/>
        <end position="291"/>
    </location>
</feature>
<evidence type="ECO:0000256" key="1">
    <source>
        <dbReference type="SAM" id="MobiDB-lite"/>
    </source>
</evidence>
<proteinExistence type="predicted"/>
<gene>
    <name evidence="2" type="ORF">IF1G_07682</name>
</gene>